<evidence type="ECO:0000313" key="2">
    <source>
        <dbReference type="Proteomes" id="UP000256334"/>
    </source>
</evidence>
<dbReference type="RefSeq" id="WP_115855704.1">
    <property type="nucleotide sequence ID" value="NZ_QRDJ01000013.1"/>
</dbReference>
<comment type="caution">
    <text evidence="1">The sequence shown here is derived from an EMBL/GenBank/DDBJ whole genome shotgun (WGS) entry which is preliminary data.</text>
</comment>
<dbReference type="EMBL" id="QRDJ01000013">
    <property type="protein sequence ID" value="REC93338.1"/>
    <property type="molecule type" value="Genomic_DNA"/>
</dbReference>
<reference evidence="1 2" key="1">
    <citation type="submission" date="2018-07" db="EMBL/GenBank/DDBJ databases">
        <title>Genomic Encyclopedia of Type Strains, Phase IV (KMG-IV): sequencing the most valuable type-strain genomes for metagenomic binning, comparative biology and taxonomic classification.</title>
        <authorList>
            <person name="Goeker M."/>
        </authorList>
    </citation>
    <scope>NUCLEOTIDE SEQUENCE [LARGE SCALE GENOMIC DNA]</scope>
    <source>
        <strain evidence="1 2">DSM 14324</strain>
    </source>
</reference>
<proteinExistence type="predicted"/>
<dbReference type="Proteomes" id="UP000256334">
    <property type="component" value="Unassembled WGS sequence"/>
</dbReference>
<evidence type="ECO:0000313" key="1">
    <source>
        <dbReference type="EMBL" id="REC93338.1"/>
    </source>
</evidence>
<gene>
    <name evidence="1" type="ORF">C8D72_3497</name>
</gene>
<dbReference type="AlphaFoldDB" id="A0A3D9DRH9"/>
<name>A0A3D9DRH9_9GAMM</name>
<protein>
    <submittedName>
        <fullName evidence="1">Uncharacterized protein</fullName>
    </submittedName>
</protein>
<keyword evidence="2" id="KW-1185">Reference proteome</keyword>
<accession>A0A3D9DRH9</accession>
<organism evidence="1 2">
    <name type="scientific">Kushneria indalinina DSM 14324</name>
    <dbReference type="NCBI Taxonomy" id="1122140"/>
    <lineage>
        <taxon>Bacteria</taxon>
        <taxon>Pseudomonadati</taxon>
        <taxon>Pseudomonadota</taxon>
        <taxon>Gammaproteobacteria</taxon>
        <taxon>Oceanospirillales</taxon>
        <taxon>Halomonadaceae</taxon>
        <taxon>Kushneria</taxon>
    </lineage>
</organism>
<sequence length="107" mass="11977">MESVSLYNIDSDVSPQSLLPHAQGWLPPTGHEIKHVLDRLRVRQCQAYTLADIADLIGLAGSSELQLCIEDRESIGYGPWAILCCEAGYGCIWKDHEQILAERLLDR</sequence>
<dbReference type="OrthoDB" id="9013626at2"/>